<dbReference type="PANTHER" id="PTHR33743:SF19">
    <property type="entry name" value="PROTEIN GOLVEN 6"/>
    <property type="match status" value="1"/>
</dbReference>
<dbReference type="EMBL" id="PGOL01000658">
    <property type="protein sequence ID" value="PKI66744.1"/>
    <property type="molecule type" value="Genomic_DNA"/>
</dbReference>
<evidence type="ECO:0000313" key="3">
    <source>
        <dbReference type="EMBL" id="OWM65960.1"/>
    </source>
</evidence>
<reference evidence="5" key="1">
    <citation type="journal article" date="2017" name="Plant J.">
        <title>The pomegranate (Punica granatum L.) genome and the genomics of punicalagin biosynthesis.</title>
        <authorList>
            <person name="Qin G."/>
            <person name="Xu C."/>
            <person name="Ming R."/>
            <person name="Tang H."/>
            <person name="Guyot R."/>
            <person name="Kramer E.M."/>
            <person name="Hu Y."/>
            <person name="Yi X."/>
            <person name="Qi Y."/>
            <person name="Xu X."/>
            <person name="Gao Z."/>
            <person name="Pan H."/>
            <person name="Jian J."/>
            <person name="Tian Y."/>
            <person name="Yue Z."/>
            <person name="Xu Y."/>
        </authorList>
    </citation>
    <scope>NUCLEOTIDE SEQUENCE [LARGE SCALE GENOMIC DNA]</scope>
    <source>
        <strain evidence="5">cv. Dabenzi</strain>
    </source>
</reference>
<accession>A0A218W0X5</accession>
<dbReference type="GeneID" id="116199050"/>
<protein>
    <submittedName>
        <fullName evidence="3">Uncharacterized protein</fullName>
    </submittedName>
</protein>
<gene>
    <name evidence="3" type="ORF">CDL15_Pgr015385</name>
    <name evidence="4" type="ORF">CRG98_012939</name>
</gene>
<dbReference type="AlphaFoldDB" id="A0A218W0X5"/>
<feature type="chain" id="PRO_5014071564" evidence="2">
    <location>
        <begin position="24"/>
        <end position="160"/>
    </location>
</feature>
<feature type="signal peptide" evidence="2">
    <location>
        <begin position="1"/>
        <end position="23"/>
    </location>
</feature>
<sequence length="160" mass="17401">MKHFLLAILVLPLPLLLVPQAQGIRLPKVPDKSMDSSELIPGELPDSVRYQDRHRAKGESRKLLTTATTTTTTTMTTNRKANVYIDELPVPSRSEGNKAATSKGKNVDGNEAGATSKGNTKEGFSVKSSTTAPKHEHYPDIIDIAGMDYSPAKRKPPVHN</sequence>
<reference evidence="4 6" key="3">
    <citation type="submission" date="2017-11" db="EMBL/GenBank/DDBJ databases">
        <title>De-novo sequencing of pomegranate (Punica granatum L.) genome.</title>
        <authorList>
            <person name="Akparov Z."/>
            <person name="Amiraslanov A."/>
            <person name="Hajiyeva S."/>
            <person name="Abbasov M."/>
            <person name="Kaur K."/>
            <person name="Hamwieh A."/>
            <person name="Solovyev V."/>
            <person name="Salamov A."/>
            <person name="Braich B."/>
            <person name="Kosarev P."/>
            <person name="Mahmoud A."/>
            <person name="Hajiyev E."/>
            <person name="Babayeva S."/>
            <person name="Izzatullayeva V."/>
            <person name="Mammadov A."/>
            <person name="Mammadov A."/>
            <person name="Sharifova S."/>
            <person name="Ojaghi J."/>
            <person name="Eynullazada K."/>
            <person name="Bayramov B."/>
            <person name="Abdulazimova A."/>
            <person name="Shahmuradov I."/>
        </authorList>
    </citation>
    <scope>NUCLEOTIDE SEQUENCE [LARGE SCALE GENOMIC DNA]</scope>
    <source>
        <strain evidence="4">AG2017</strain>
        <strain evidence="6">cv. AG2017</strain>
        <tissue evidence="4">Leaf</tissue>
    </source>
</reference>
<dbReference type="Proteomes" id="UP000233551">
    <property type="component" value="Unassembled WGS sequence"/>
</dbReference>
<organism evidence="3 5">
    <name type="scientific">Punica granatum</name>
    <name type="common">Pomegranate</name>
    <dbReference type="NCBI Taxonomy" id="22663"/>
    <lineage>
        <taxon>Eukaryota</taxon>
        <taxon>Viridiplantae</taxon>
        <taxon>Streptophyta</taxon>
        <taxon>Embryophyta</taxon>
        <taxon>Tracheophyta</taxon>
        <taxon>Spermatophyta</taxon>
        <taxon>Magnoliopsida</taxon>
        <taxon>eudicotyledons</taxon>
        <taxon>Gunneridae</taxon>
        <taxon>Pentapetalae</taxon>
        <taxon>rosids</taxon>
        <taxon>malvids</taxon>
        <taxon>Myrtales</taxon>
        <taxon>Lythraceae</taxon>
        <taxon>Punica</taxon>
    </lineage>
</organism>
<evidence type="ECO:0000313" key="5">
    <source>
        <dbReference type="Proteomes" id="UP000197138"/>
    </source>
</evidence>
<dbReference type="EMBL" id="MTKT01005556">
    <property type="protein sequence ID" value="OWM65960.1"/>
    <property type="molecule type" value="Genomic_DNA"/>
</dbReference>
<keyword evidence="6" id="KW-1185">Reference proteome</keyword>
<evidence type="ECO:0000313" key="6">
    <source>
        <dbReference type="Proteomes" id="UP000233551"/>
    </source>
</evidence>
<proteinExistence type="predicted"/>
<feature type="region of interest" description="Disordered" evidence="1">
    <location>
        <begin position="85"/>
        <end position="160"/>
    </location>
</feature>
<dbReference type="InterPro" id="IPR049306">
    <property type="entry name" value="GLV1-2"/>
</dbReference>
<reference evidence="3" key="2">
    <citation type="submission" date="2017-06" db="EMBL/GenBank/DDBJ databases">
        <title>The pomegranate genome and the genomics of punicalagin biosynthesis.</title>
        <authorList>
            <person name="Xu C."/>
        </authorList>
    </citation>
    <scope>NUCLEOTIDE SEQUENCE [LARGE SCALE GENOMIC DNA]</scope>
    <source>
        <tissue evidence="3">Fresh leaf</tissue>
    </source>
</reference>
<evidence type="ECO:0000256" key="2">
    <source>
        <dbReference type="SAM" id="SignalP"/>
    </source>
</evidence>
<dbReference type="PANTHER" id="PTHR33743">
    <property type="entry name" value="PROTEIN GOLVEN 6-RELATED"/>
    <property type="match status" value="1"/>
</dbReference>
<keyword evidence="2" id="KW-0732">Signal</keyword>
<dbReference type="Pfam" id="PF21529">
    <property type="entry name" value="GLV1-2"/>
    <property type="match status" value="1"/>
</dbReference>
<dbReference type="Proteomes" id="UP000197138">
    <property type="component" value="Unassembled WGS sequence"/>
</dbReference>
<dbReference type="OrthoDB" id="1903945at2759"/>
<comment type="caution">
    <text evidence="3">The sequence shown here is derived from an EMBL/GenBank/DDBJ whole genome shotgun (WGS) entry which is preliminary data.</text>
</comment>
<name>A0A218W0X5_PUNGR</name>
<evidence type="ECO:0000313" key="4">
    <source>
        <dbReference type="EMBL" id="PKI66744.1"/>
    </source>
</evidence>
<evidence type="ECO:0000256" key="1">
    <source>
        <dbReference type="SAM" id="MobiDB-lite"/>
    </source>
</evidence>